<protein>
    <submittedName>
        <fullName evidence="1">Uncharacterized protein</fullName>
    </submittedName>
</protein>
<dbReference type="InterPro" id="IPR052411">
    <property type="entry name" value="c-mor_Regulatory_Protein"/>
</dbReference>
<organism evidence="1">
    <name type="scientific">Phascolarctobacterium faecium</name>
    <dbReference type="NCBI Taxonomy" id="33025"/>
    <lineage>
        <taxon>Bacteria</taxon>
        <taxon>Bacillati</taxon>
        <taxon>Bacillota</taxon>
        <taxon>Negativicutes</taxon>
        <taxon>Acidaminococcales</taxon>
        <taxon>Acidaminococcaceae</taxon>
        <taxon>Phascolarctobacterium</taxon>
    </lineage>
</organism>
<proteinExistence type="predicted"/>
<dbReference type="STRING" id="1262914.BN533_00035"/>
<dbReference type="NCBIfam" id="NF040785">
    <property type="entry name" value="CD3324_fam"/>
    <property type="match status" value="1"/>
</dbReference>
<dbReference type="EMBL" id="CBDS010000060">
    <property type="protein sequence ID" value="CDB45864.1"/>
    <property type="molecule type" value="Genomic_DNA"/>
</dbReference>
<accession>A0A3G9GSP5</accession>
<dbReference type="AlphaFoldDB" id="R6IH30"/>
<comment type="caution">
    <text evidence="1">The sequence shown here is derived from an EMBL/GenBank/DDBJ whole genome shotgun (WGS) entry which is preliminary data.</text>
</comment>
<dbReference type="eggNOG" id="COG5566">
    <property type="taxonomic scope" value="Bacteria"/>
</dbReference>
<dbReference type="HOGENOM" id="CLU_159841_0_0_9"/>
<name>R6IH30_9FIRM</name>
<dbReference type="InterPro" id="IPR009057">
    <property type="entry name" value="Homeodomain-like_sf"/>
</dbReference>
<dbReference type="RefSeq" id="WP_021716939.1">
    <property type="nucleotide sequence ID" value="NZ_AP019004.1"/>
</dbReference>
<evidence type="ECO:0000313" key="1">
    <source>
        <dbReference type="EMBL" id="CDB45864.1"/>
    </source>
</evidence>
<dbReference type="PANTHER" id="PTHR37812:SF1">
    <property type="entry name" value="MU-LIKE PROPHAGE FLUMU PROTEIN C"/>
    <property type="match status" value="1"/>
</dbReference>
<dbReference type="PANTHER" id="PTHR37812">
    <property type="entry name" value="MU-LIKE PROPHAGE FLUMU PROTEIN C"/>
    <property type="match status" value="1"/>
</dbReference>
<dbReference type="Gene3D" id="1.10.10.60">
    <property type="entry name" value="Homeodomain-like"/>
    <property type="match status" value="1"/>
</dbReference>
<dbReference type="InterPro" id="IPR049739">
    <property type="entry name" value="YraL-like"/>
</dbReference>
<sequence length="89" mass="10275">MCYQNGKKILPPPLLSAIQEYIDGEYIYIPRKTNNKRPWGSTKGTKQQTAERNQEIFCRYLSGIPVTVLAEEYFLSSKTIYSIIAKKKI</sequence>
<dbReference type="GeneID" id="49407558"/>
<dbReference type="SUPFAM" id="SSF46689">
    <property type="entry name" value="Homeodomain-like"/>
    <property type="match status" value="1"/>
</dbReference>
<reference evidence="1" key="1">
    <citation type="submission" date="2012-11" db="EMBL/GenBank/DDBJ databases">
        <title>Dependencies among metagenomic species, viruses, plasmids and units of genetic variation.</title>
        <authorList>
            <person name="Nielsen H.B."/>
            <person name="Almeida M."/>
            <person name="Juncker A.S."/>
            <person name="Rasmussen S."/>
            <person name="Li J."/>
            <person name="Sunagawa S."/>
            <person name="Plichta D."/>
            <person name="Gautier L."/>
            <person name="Le Chatelier E."/>
            <person name="Peletier E."/>
            <person name="Bonde I."/>
            <person name="Nielsen T."/>
            <person name="Manichanh C."/>
            <person name="Arumugam M."/>
            <person name="Batto J."/>
            <person name="Santos M.B.Q.D."/>
            <person name="Blom N."/>
            <person name="Borruel N."/>
            <person name="Burgdorf K.S."/>
            <person name="Boumezbeur F."/>
            <person name="Casellas F."/>
            <person name="Dore J."/>
            <person name="Guarner F."/>
            <person name="Hansen T."/>
            <person name="Hildebrand F."/>
            <person name="Kaas R.S."/>
            <person name="Kennedy S."/>
            <person name="Kristiansen K."/>
            <person name="Kultima J.R."/>
            <person name="Leonard P."/>
            <person name="Levenez F."/>
            <person name="Lund O."/>
            <person name="Moumen B."/>
            <person name="Le Paslier D."/>
            <person name="Pons N."/>
            <person name="Pedersen O."/>
            <person name="Prifti E."/>
            <person name="Qin J."/>
            <person name="Raes J."/>
            <person name="Tap J."/>
            <person name="Tims S."/>
            <person name="Ussery D.W."/>
            <person name="Yamada T."/>
            <person name="MetaHit consortium"/>
            <person name="Renault P."/>
            <person name="Sicheritz-Ponten T."/>
            <person name="Bork P."/>
            <person name="Wang J."/>
            <person name="Brunak S."/>
            <person name="Ehrlich S.D."/>
        </authorList>
    </citation>
    <scope>NUCLEOTIDE SEQUENCE [LARGE SCALE GENOMIC DNA]</scope>
</reference>
<accession>R6IH30</accession>
<gene>
    <name evidence="1" type="ORF">BN533_00035</name>
</gene>